<evidence type="ECO:0000313" key="2">
    <source>
        <dbReference type="EMBL" id="PSK94026.1"/>
    </source>
</evidence>
<dbReference type="InterPro" id="IPR026950">
    <property type="entry name" value="Caps_assemb_Wzi"/>
</dbReference>
<dbReference type="AlphaFoldDB" id="A0A2P8D9Y6"/>
<dbReference type="Pfam" id="PF14052">
    <property type="entry name" value="Caps_assemb_Wzi"/>
    <property type="match status" value="1"/>
</dbReference>
<dbReference type="OrthoDB" id="9808260at2"/>
<feature type="chain" id="PRO_5015197585" description="Capsule assembly protein Wzi" evidence="1">
    <location>
        <begin position="21"/>
        <end position="562"/>
    </location>
</feature>
<comment type="caution">
    <text evidence="2">The sequence shown here is derived from an EMBL/GenBank/DDBJ whole genome shotgun (WGS) entry which is preliminary data.</text>
</comment>
<proteinExistence type="predicted"/>
<evidence type="ECO:0008006" key="4">
    <source>
        <dbReference type="Google" id="ProtNLM"/>
    </source>
</evidence>
<dbReference type="InterPro" id="IPR038636">
    <property type="entry name" value="Wzi_sf"/>
</dbReference>
<organism evidence="2 3">
    <name type="scientific">Taibaiella chishuiensis</name>
    <dbReference type="NCBI Taxonomy" id="1434707"/>
    <lineage>
        <taxon>Bacteria</taxon>
        <taxon>Pseudomonadati</taxon>
        <taxon>Bacteroidota</taxon>
        <taxon>Chitinophagia</taxon>
        <taxon>Chitinophagales</taxon>
        <taxon>Chitinophagaceae</taxon>
        <taxon>Taibaiella</taxon>
    </lineage>
</organism>
<sequence length="562" mass="63541">MRKLLLSVSLSLTTLAAATAQTTYLPLGAAEYHVLDRLETLSGELSNDFNSGLKPIPRKGAVAFLIKQKREGLYHSGGFSNTDFYNIDRALSISGEWSDTPEGDDGALPSRRPILKYFYQKQPDLVHVNTGDFFLVVNPVLYLQGFKERNQDGIKYINTRGAEIRGRIFNHIGFYTMLGDNQEKAVSYVYDWERAHSAFPGNDYYLNTSGHGYDIFLARGYVDIGAFKDRLNITFGYDKQFSGDGMRSLLISDFGAPATFLRLRTKIWKLTYENLYLELMQDYARGTDRILPHKYASMHQVSINATRWLNVGIFESTIYGRGDRFGVEYLVPVIFYNTAARALGANQKTALGFNFKAMALQRLQVYGQGYFDQVKLGELGKGSWANQFGAQLGLKYFNAFNLLNLDLQAEANVVRPFTYAANDTISNYTHYNQPLAHPYGAGFAEFIGVARYQPLNKLYLTAKAIYSMRSVDSNGTVNYGSDIFKLTDNRTQLDKYGLTPGEKVKGLYLNFNAAFELRPNIFLEAGATHLRRTYESGVALPSSTFFYGGLRWNISRRENDYY</sequence>
<feature type="signal peptide" evidence="1">
    <location>
        <begin position="1"/>
        <end position="20"/>
    </location>
</feature>
<keyword evidence="3" id="KW-1185">Reference proteome</keyword>
<dbReference type="Proteomes" id="UP000240572">
    <property type="component" value="Unassembled WGS sequence"/>
</dbReference>
<gene>
    <name evidence="2" type="ORF">B0I18_101176</name>
</gene>
<keyword evidence="1" id="KW-0732">Signal</keyword>
<protein>
    <recommendedName>
        <fullName evidence="4">Capsule assembly protein Wzi</fullName>
    </recommendedName>
</protein>
<dbReference type="RefSeq" id="WP_106520763.1">
    <property type="nucleotide sequence ID" value="NZ_PYGD01000001.1"/>
</dbReference>
<reference evidence="2 3" key="1">
    <citation type="submission" date="2018-03" db="EMBL/GenBank/DDBJ databases">
        <title>Genomic Encyclopedia of Type Strains, Phase III (KMG-III): the genomes of soil and plant-associated and newly described type strains.</title>
        <authorList>
            <person name="Whitman W."/>
        </authorList>
    </citation>
    <scope>NUCLEOTIDE SEQUENCE [LARGE SCALE GENOMIC DNA]</scope>
    <source>
        <strain evidence="2 3">CGMCC 1.12700</strain>
    </source>
</reference>
<dbReference type="Gene3D" id="2.40.160.130">
    <property type="entry name" value="Capsule assembly protein Wzi"/>
    <property type="match status" value="1"/>
</dbReference>
<dbReference type="EMBL" id="PYGD01000001">
    <property type="protein sequence ID" value="PSK94026.1"/>
    <property type="molecule type" value="Genomic_DNA"/>
</dbReference>
<accession>A0A2P8D9Y6</accession>
<evidence type="ECO:0000313" key="3">
    <source>
        <dbReference type="Proteomes" id="UP000240572"/>
    </source>
</evidence>
<evidence type="ECO:0000256" key="1">
    <source>
        <dbReference type="SAM" id="SignalP"/>
    </source>
</evidence>
<name>A0A2P8D9Y6_9BACT</name>